<comment type="caution">
    <text evidence="1">The sequence shown here is derived from an EMBL/GenBank/DDBJ whole genome shotgun (WGS) entry which is preliminary data.</text>
</comment>
<proteinExistence type="predicted"/>
<evidence type="ECO:0000313" key="1">
    <source>
        <dbReference type="EMBL" id="MQM13297.1"/>
    </source>
</evidence>
<organism evidence="1 2">
    <name type="scientific">Colocasia esculenta</name>
    <name type="common">Wild taro</name>
    <name type="synonym">Arum esculentum</name>
    <dbReference type="NCBI Taxonomy" id="4460"/>
    <lineage>
        <taxon>Eukaryota</taxon>
        <taxon>Viridiplantae</taxon>
        <taxon>Streptophyta</taxon>
        <taxon>Embryophyta</taxon>
        <taxon>Tracheophyta</taxon>
        <taxon>Spermatophyta</taxon>
        <taxon>Magnoliopsida</taxon>
        <taxon>Liliopsida</taxon>
        <taxon>Araceae</taxon>
        <taxon>Aroideae</taxon>
        <taxon>Colocasieae</taxon>
        <taxon>Colocasia</taxon>
    </lineage>
</organism>
<protein>
    <submittedName>
        <fullName evidence="1">Uncharacterized protein</fullName>
    </submittedName>
</protein>
<evidence type="ECO:0000313" key="2">
    <source>
        <dbReference type="Proteomes" id="UP000652761"/>
    </source>
</evidence>
<accession>A0A843WYG3</accession>
<gene>
    <name evidence="1" type="ORF">Taro_046224</name>
</gene>
<sequence>MRCVDTLSQTGKSIPWERCTTLVEQRVHQRMRMHELEVVEKRMGFQFQGSWRRRVEVEVNEGQ</sequence>
<name>A0A843WYG3_COLES</name>
<reference evidence="1" key="1">
    <citation type="submission" date="2017-07" db="EMBL/GenBank/DDBJ databases">
        <title>Taro Niue Genome Assembly and Annotation.</title>
        <authorList>
            <person name="Atibalentja N."/>
            <person name="Keating K."/>
            <person name="Fields C.J."/>
        </authorList>
    </citation>
    <scope>NUCLEOTIDE SEQUENCE</scope>
    <source>
        <strain evidence="1">Niue_2</strain>
        <tissue evidence="1">Leaf</tissue>
    </source>
</reference>
<dbReference type="Proteomes" id="UP000652761">
    <property type="component" value="Unassembled WGS sequence"/>
</dbReference>
<dbReference type="EMBL" id="NMUH01005641">
    <property type="protein sequence ID" value="MQM13297.1"/>
    <property type="molecule type" value="Genomic_DNA"/>
</dbReference>
<dbReference type="AlphaFoldDB" id="A0A843WYG3"/>
<keyword evidence="2" id="KW-1185">Reference proteome</keyword>